<evidence type="ECO:0000256" key="10">
    <source>
        <dbReference type="ARBA" id="ARBA00048680"/>
    </source>
</evidence>
<evidence type="ECO:0000313" key="19">
    <source>
        <dbReference type="RefSeq" id="XP_006864183.1"/>
    </source>
</evidence>
<comment type="catalytic activity">
    <reaction evidence="14">
        <text>13-(9Z-octadecenoyloxy)-octadecanoate + H2O = 13-hydroxy-octadecanoate + (9Z)-octadecenoate + H(+)</text>
        <dbReference type="Rhea" id="RHEA:52064"/>
        <dbReference type="ChEBI" id="CHEBI:15377"/>
        <dbReference type="ChEBI" id="CHEBI:15378"/>
        <dbReference type="ChEBI" id="CHEBI:30823"/>
        <dbReference type="ChEBI" id="CHEBI:136303"/>
        <dbReference type="ChEBI" id="CHEBI:136304"/>
    </reaction>
    <physiologicalReaction direction="left-to-right" evidence="14">
        <dbReference type="Rhea" id="RHEA:52065"/>
    </physiologicalReaction>
</comment>
<evidence type="ECO:0000256" key="2">
    <source>
        <dbReference type="ARBA" id="ARBA00004127"/>
    </source>
</evidence>
<comment type="catalytic activity">
    <reaction evidence="9">
        <text>9-hexadecanoyloxy-octadecanoate + H2O = 9-hydroxy-octadecanoate + hexadecanoate + H(+)</text>
        <dbReference type="Rhea" id="RHEA:52052"/>
        <dbReference type="ChEBI" id="CHEBI:7896"/>
        <dbReference type="ChEBI" id="CHEBI:15377"/>
        <dbReference type="ChEBI" id="CHEBI:15378"/>
        <dbReference type="ChEBI" id="CHEBI:83670"/>
        <dbReference type="ChEBI" id="CHEBI:136286"/>
    </reaction>
    <physiologicalReaction direction="left-to-right" evidence="9">
        <dbReference type="Rhea" id="RHEA:52053"/>
    </physiologicalReaction>
</comment>
<comment type="subcellular location">
    <subcellularLocation>
        <location evidence="2">Endomembrane system</location>
        <topology evidence="2">Multi-pass membrane protein</topology>
    </subcellularLocation>
</comment>
<evidence type="ECO:0000256" key="6">
    <source>
        <dbReference type="ARBA" id="ARBA00023136"/>
    </source>
</evidence>
<name>A0A9B0WPI1_CHRAS</name>
<comment type="catalytic activity">
    <reaction evidence="12">
        <text>9-(9Z-octadecenoyloxy)-octadecanoate + H2O = 9-hydroxy-octadecanoate + (9Z)-octadecenoate + H(+)</text>
        <dbReference type="Rhea" id="RHEA:52048"/>
        <dbReference type="ChEBI" id="CHEBI:15377"/>
        <dbReference type="ChEBI" id="CHEBI:15378"/>
        <dbReference type="ChEBI" id="CHEBI:30823"/>
        <dbReference type="ChEBI" id="CHEBI:136282"/>
        <dbReference type="ChEBI" id="CHEBI:136286"/>
    </reaction>
    <physiologicalReaction direction="left-to-right" evidence="12">
        <dbReference type="Rhea" id="RHEA:52049"/>
    </physiologicalReaction>
</comment>
<sequence>MTKMSSTYIYHFLILSWYIFLNYYISQSEGDPQKSKIFQNGGQWKYLTFLNLFLQAIFYGVACLDDVLKRITRKKVIKFITAFRDLLFTSLAFPLSTFVFSLFWAIYLYDRELIYPKALDDMFPEWLNHAMHSFIWPLSLAEFFLRPHRYSSKKTGLSVMAVSTLAYIGRVLWIYNNTGTWVYPVFANLSPAGRAAFFSLSYCLSIGIYVFGEKLNHLIWGDMVQPGRKKQK</sequence>
<comment type="catalytic activity">
    <reaction evidence="15">
        <text>13-(9Z-hexadecenoyloxy)-octadecanoate + H2O = 13-hydroxy-octadecanoate + (9Z)-hexadecenoate + H(+)</text>
        <dbReference type="Rhea" id="RHEA:52076"/>
        <dbReference type="ChEBI" id="CHEBI:15377"/>
        <dbReference type="ChEBI" id="CHEBI:15378"/>
        <dbReference type="ChEBI" id="CHEBI:32372"/>
        <dbReference type="ChEBI" id="CHEBI:136304"/>
        <dbReference type="ChEBI" id="CHEBI:136315"/>
    </reaction>
    <physiologicalReaction direction="left-to-right" evidence="15">
        <dbReference type="Rhea" id="RHEA:52077"/>
    </physiologicalReaction>
</comment>
<evidence type="ECO:0000256" key="13">
    <source>
        <dbReference type="ARBA" id="ARBA00049221"/>
    </source>
</evidence>
<gene>
    <name evidence="19" type="primary">ADTRP</name>
</gene>
<keyword evidence="18" id="KW-1185">Reference proteome</keyword>
<reference evidence="19" key="1">
    <citation type="submission" date="2025-08" db="UniProtKB">
        <authorList>
            <consortium name="RefSeq"/>
        </authorList>
    </citation>
    <scope>IDENTIFICATION</scope>
    <source>
        <tissue evidence="19">Spleen</tissue>
    </source>
</reference>
<evidence type="ECO:0000313" key="18">
    <source>
        <dbReference type="Proteomes" id="UP000504623"/>
    </source>
</evidence>
<evidence type="ECO:0000256" key="15">
    <source>
        <dbReference type="ARBA" id="ARBA00049322"/>
    </source>
</evidence>
<dbReference type="Proteomes" id="UP000504623">
    <property type="component" value="Unplaced"/>
</dbReference>
<evidence type="ECO:0000256" key="11">
    <source>
        <dbReference type="ARBA" id="ARBA00048701"/>
    </source>
</evidence>
<feature type="transmembrane region" description="Helical" evidence="17">
    <location>
        <begin position="86"/>
        <end position="106"/>
    </location>
</feature>
<comment type="catalytic activity">
    <reaction evidence="1">
        <text>9-(9Z-hexadecenoyloxy)-octadecanoate + H2O = (9Z)-hexadecenoate + 9-hydroxy-octadecanoate + H(+)</text>
        <dbReference type="Rhea" id="RHEA:52068"/>
        <dbReference type="ChEBI" id="CHEBI:15377"/>
        <dbReference type="ChEBI" id="CHEBI:15378"/>
        <dbReference type="ChEBI" id="CHEBI:32372"/>
        <dbReference type="ChEBI" id="CHEBI:136286"/>
        <dbReference type="ChEBI" id="CHEBI:136309"/>
    </reaction>
    <physiologicalReaction direction="left-to-right" evidence="1">
        <dbReference type="Rhea" id="RHEA:52069"/>
    </physiologicalReaction>
</comment>
<dbReference type="CTD" id="84830"/>
<proteinExistence type="inferred from homology"/>
<organism evidence="18 19">
    <name type="scientific">Chrysochloris asiatica</name>
    <name type="common">Cape golden mole</name>
    <dbReference type="NCBI Taxonomy" id="185453"/>
    <lineage>
        <taxon>Eukaryota</taxon>
        <taxon>Metazoa</taxon>
        <taxon>Chordata</taxon>
        <taxon>Craniata</taxon>
        <taxon>Vertebrata</taxon>
        <taxon>Euteleostomi</taxon>
        <taxon>Mammalia</taxon>
        <taxon>Eutheria</taxon>
        <taxon>Afrotheria</taxon>
        <taxon>Chrysochloridae</taxon>
        <taxon>Chrysochlorinae</taxon>
        <taxon>Chrysochloris</taxon>
    </lineage>
</organism>
<evidence type="ECO:0000256" key="7">
    <source>
        <dbReference type="ARBA" id="ARBA00047368"/>
    </source>
</evidence>
<evidence type="ECO:0000256" key="17">
    <source>
        <dbReference type="SAM" id="Phobius"/>
    </source>
</evidence>
<dbReference type="PANTHER" id="PTHR10989:SF17">
    <property type="entry name" value="ANDROGEN-DEPENDENT TFPI-REGULATING PROTEIN"/>
    <property type="match status" value="1"/>
</dbReference>
<comment type="similarity">
    <text evidence="3">Belongs to the AIG1 family.</text>
</comment>
<evidence type="ECO:0000256" key="12">
    <source>
        <dbReference type="ARBA" id="ARBA00048800"/>
    </source>
</evidence>
<evidence type="ECO:0000256" key="16">
    <source>
        <dbReference type="ARBA" id="ARBA00049428"/>
    </source>
</evidence>
<feature type="transmembrane region" description="Helical" evidence="17">
    <location>
        <begin position="157"/>
        <end position="175"/>
    </location>
</feature>
<evidence type="ECO:0000256" key="9">
    <source>
        <dbReference type="ARBA" id="ARBA00047863"/>
    </source>
</evidence>
<dbReference type="GO" id="GO:0012505">
    <property type="term" value="C:endomembrane system"/>
    <property type="evidence" value="ECO:0007669"/>
    <property type="project" value="UniProtKB-SubCell"/>
</dbReference>
<protein>
    <submittedName>
        <fullName evidence="19">Androgen-dependent TFPI-regulating protein</fullName>
    </submittedName>
</protein>
<evidence type="ECO:0000256" key="4">
    <source>
        <dbReference type="ARBA" id="ARBA00022692"/>
    </source>
</evidence>
<accession>A0A9B0WPI1</accession>
<comment type="catalytic activity">
    <reaction evidence="8">
        <text>13-octadecanoyloxy-octadecanoate + H2O = 13-hydroxy-octadecanoate + octadecanoate + H(+)</text>
        <dbReference type="Rhea" id="RHEA:52084"/>
        <dbReference type="ChEBI" id="CHEBI:15377"/>
        <dbReference type="ChEBI" id="CHEBI:15378"/>
        <dbReference type="ChEBI" id="CHEBI:25629"/>
        <dbReference type="ChEBI" id="CHEBI:136304"/>
        <dbReference type="ChEBI" id="CHEBI:136335"/>
    </reaction>
    <physiologicalReaction direction="left-to-right" evidence="8">
        <dbReference type="Rhea" id="RHEA:52085"/>
    </physiologicalReaction>
</comment>
<evidence type="ECO:0000256" key="3">
    <source>
        <dbReference type="ARBA" id="ARBA00009300"/>
    </source>
</evidence>
<feature type="transmembrane region" description="Helical" evidence="17">
    <location>
        <begin position="195"/>
        <end position="212"/>
    </location>
</feature>
<comment type="catalytic activity">
    <reaction evidence="13">
        <text>9-octadecanoyloxy-octadecanoate + H2O = 9-hydroxy-octadecanoate + octadecanoate + H(+)</text>
        <dbReference type="Rhea" id="RHEA:52096"/>
        <dbReference type="ChEBI" id="CHEBI:15377"/>
        <dbReference type="ChEBI" id="CHEBI:15378"/>
        <dbReference type="ChEBI" id="CHEBI:25629"/>
        <dbReference type="ChEBI" id="CHEBI:136286"/>
        <dbReference type="ChEBI" id="CHEBI:136373"/>
    </reaction>
    <physiologicalReaction direction="left-to-right" evidence="13">
        <dbReference type="Rhea" id="RHEA:52097"/>
    </physiologicalReaction>
</comment>
<evidence type="ECO:0000256" key="8">
    <source>
        <dbReference type="ARBA" id="ARBA00047427"/>
    </source>
</evidence>
<dbReference type="RefSeq" id="XP_006864183.1">
    <property type="nucleotide sequence ID" value="XM_006864121.1"/>
</dbReference>
<dbReference type="InterPro" id="IPR006838">
    <property type="entry name" value="ADTRP_AIG1"/>
</dbReference>
<dbReference type="GO" id="GO:0016020">
    <property type="term" value="C:membrane"/>
    <property type="evidence" value="ECO:0007669"/>
    <property type="project" value="InterPro"/>
</dbReference>
<comment type="catalytic activity">
    <reaction evidence="7">
        <text>12-hexadecanoyloxy-octadecanoate + H2O = 12-hydroxyoctadecanoate + hexadecanoate + H(+)</text>
        <dbReference type="Rhea" id="RHEA:52056"/>
        <dbReference type="ChEBI" id="CHEBI:7896"/>
        <dbReference type="ChEBI" id="CHEBI:15377"/>
        <dbReference type="ChEBI" id="CHEBI:15378"/>
        <dbReference type="ChEBI" id="CHEBI:83677"/>
        <dbReference type="ChEBI" id="CHEBI:84201"/>
    </reaction>
    <physiologicalReaction direction="left-to-right" evidence="7">
        <dbReference type="Rhea" id="RHEA:52057"/>
    </physiologicalReaction>
</comment>
<keyword evidence="4 17" id="KW-0812">Transmembrane</keyword>
<dbReference type="AlphaFoldDB" id="A0A9B0WPI1"/>
<comment type="catalytic activity">
    <reaction evidence="10">
        <text>12-octadecanoyloxy-octadecanoate + H2O = 12-hydroxyoctadecanoate + octadecanoate + H(+)</text>
        <dbReference type="Rhea" id="RHEA:52080"/>
        <dbReference type="ChEBI" id="CHEBI:15377"/>
        <dbReference type="ChEBI" id="CHEBI:15378"/>
        <dbReference type="ChEBI" id="CHEBI:25629"/>
        <dbReference type="ChEBI" id="CHEBI:84201"/>
        <dbReference type="ChEBI" id="CHEBI:136330"/>
    </reaction>
    <physiologicalReaction direction="left-to-right" evidence="10">
        <dbReference type="Rhea" id="RHEA:52081"/>
    </physiologicalReaction>
</comment>
<feature type="transmembrane region" description="Helical" evidence="17">
    <location>
        <begin position="46"/>
        <end position="65"/>
    </location>
</feature>
<keyword evidence="6 17" id="KW-0472">Membrane</keyword>
<evidence type="ECO:0000256" key="14">
    <source>
        <dbReference type="ARBA" id="ARBA00049296"/>
    </source>
</evidence>
<comment type="catalytic activity">
    <reaction evidence="16">
        <text>12-(9Z-hexadecenoyloxy)-octadecanoate + H2O = 12-hydroxyoctadecanoate + (9Z)-hexadecenoate + H(+)</text>
        <dbReference type="Rhea" id="RHEA:52072"/>
        <dbReference type="ChEBI" id="CHEBI:15377"/>
        <dbReference type="ChEBI" id="CHEBI:15378"/>
        <dbReference type="ChEBI" id="CHEBI:32372"/>
        <dbReference type="ChEBI" id="CHEBI:84201"/>
        <dbReference type="ChEBI" id="CHEBI:136312"/>
    </reaction>
    <physiologicalReaction direction="left-to-right" evidence="16">
        <dbReference type="Rhea" id="RHEA:52073"/>
    </physiologicalReaction>
</comment>
<keyword evidence="5 17" id="KW-1133">Transmembrane helix</keyword>
<dbReference type="OrthoDB" id="1898221at2759"/>
<dbReference type="GeneID" id="102826507"/>
<feature type="transmembrane region" description="Helical" evidence="17">
    <location>
        <begin position="7"/>
        <end position="26"/>
    </location>
</feature>
<comment type="catalytic activity">
    <reaction evidence="11">
        <text>12-(9Z-octadecenoyloxy)-octadecanoate + H2O = 12-hydroxyoctadecanoate + (9Z)-octadecenoate + H(+)</text>
        <dbReference type="Rhea" id="RHEA:52060"/>
        <dbReference type="ChEBI" id="CHEBI:15377"/>
        <dbReference type="ChEBI" id="CHEBI:15378"/>
        <dbReference type="ChEBI" id="CHEBI:30823"/>
        <dbReference type="ChEBI" id="CHEBI:84201"/>
        <dbReference type="ChEBI" id="CHEBI:136302"/>
    </reaction>
    <physiologicalReaction direction="left-to-right" evidence="11">
        <dbReference type="Rhea" id="RHEA:52061"/>
    </physiologicalReaction>
</comment>
<dbReference type="PANTHER" id="PTHR10989">
    <property type="entry name" value="ANDROGEN-INDUCED PROTEIN 1-RELATED"/>
    <property type="match status" value="1"/>
</dbReference>
<evidence type="ECO:0000256" key="1">
    <source>
        <dbReference type="ARBA" id="ARBA00000923"/>
    </source>
</evidence>
<evidence type="ECO:0000256" key="5">
    <source>
        <dbReference type="ARBA" id="ARBA00022989"/>
    </source>
</evidence>
<dbReference type="Pfam" id="PF04750">
    <property type="entry name" value="Far-17a_AIG1"/>
    <property type="match status" value="1"/>
</dbReference>
<feature type="transmembrane region" description="Helical" evidence="17">
    <location>
        <begin position="126"/>
        <end position="145"/>
    </location>
</feature>